<organism evidence="9 10">
    <name type="scientific">Slackia isoflavoniconvertens</name>
    <dbReference type="NCBI Taxonomy" id="572010"/>
    <lineage>
        <taxon>Bacteria</taxon>
        <taxon>Bacillati</taxon>
        <taxon>Actinomycetota</taxon>
        <taxon>Coriobacteriia</taxon>
        <taxon>Eggerthellales</taxon>
        <taxon>Eggerthellaceae</taxon>
        <taxon>Slackia</taxon>
    </lineage>
</organism>
<comment type="catalytic activity">
    <reaction evidence="6 7">
        <text>L-glutamate 5-semialdehyde + phosphate + NADP(+) = L-glutamyl 5-phosphate + NADPH + H(+)</text>
        <dbReference type="Rhea" id="RHEA:19541"/>
        <dbReference type="ChEBI" id="CHEBI:15378"/>
        <dbReference type="ChEBI" id="CHEBI:43474"/>
        <dbReference type="ChEBI" id="CHEBI:57783"/>
        <dbReference type="ChEBI" id="CHEBI:58066"/>
        <dbReference type="ChEBI" id="CHEBI:58274"/>
        <dbReference type="ChEBI" id="CHEBI:58349"/>
        <dbReference type="EC" id="1.2.1.41"/>
    </reaction>
</comment>
<comment type="caution">
    <text evidence="9">The sequence shown here is derived from an EMBL/GenBank/DDBJ whole genome shotgun (WGS) entry which is preliminary data.</text>
</comment>
<accession>A0A369LHA7</accession>
<dbReference type="InterPro" id="IPR016162">
    <property type="entry name" value="Ald_DH_N"/>
</dbReference>
<dbReference type="PROSITE" id="PS01223">
    <property type="entry name" value="PROA"/>
    <property type="match status" value="1"/>
</dbReference>
<dbReference type="UniPathway" id="UPA00098">
    <property type="reaction ID" value="UER00360"/>
</dbReference>
<evidence type="ECO:0000256" key="6">
    <source>
        <dbReference type="ARBA" id="ARBA00049024"/>
    </source>
</evidence>
<dbReference type="NCBIfam" id="TIGR00407">
    <property type="entry name" value="proA"/>
    <property type="match status" value="1"/>
</dbReference>
<dbReference type="PIRSF" id="PIRSF000151">
    <property type="entry name" value="GPR"/>
    <property type="match status" value="1"/>
</dbReference>
<dbReference type="PANTHER" id="PTHR11063:SF8">
    <property type="entry name" value="DELTA-1-PYRROLINE-5-CARBOXYLATE SYNTHASE"/>
    <property type="match status" value="1"/>
</dbReference>
<dbReference type="InterPro" id="IPR016163">
    <property type="entry name" value="Ald_DH_C"/>
</dbReference>
<feature type="domain" description="Aldehyde dehydrogenase" evidence="8">
    <location>
        <begin position="7"/>
        <end position="287"/>
    </location>
</feature>
<keyword evidence="3 7" id="KW-0641">Proline biosynthesis</keyword>
<evidence type="ECO:0000256" key="3">
    <source>
        <dbReference type="ARBA" id="ARBA00022650"/>
    </source>
</evidence>
<gene>
    <name evidence="7" type="primary">proA</name>
    <name evidence="9" type="ORF">C1881_04920</name>
</gene>
<dbReference type="Gene3D" id="3.40.605.10">
    <property type="entry name" value="Aldehyde Dehydrogenase, Chain A, domain 1"/>
    <property type="match status" value="1"/>
</dbReference>
<dbReference type="InterPro" id="IPR016161">
    <property type="entry name" value="Ald_DH/histidinol_DH"/>
</dbReference>
<dbReference type="InterPro" id="IPR015590">
    <property type="entry name" value="Aldehyde_DH_dom"/>
</dbReference>
<dbReference type="InterPro" id="IPR000965">
    <property type="entry name" value="GPR_dom"/>
</dbReference>
<sequence>MMTSIEESVRDIALRAQAASHAVGRASEKVRNQALFTMSASLRGNMADILAGNKVDMEAGKAAGMSSGLLDRLSLDEGRINAMADALESLAGLPDPLGRVLERREIEGGIELTRVSVPLGVVAMVYEARPNVTADAAGICLKSGNACVLRGGSQALHSNAAIVSALREAVVSAGLPADCVSFVDTADRAATDALMQLHGIVDVLIPRGGAGLIRHCIECSKVPVIETGTGNCHTYVHETADFDRAISILLNAKTQRVGVCNACESLLVDESIAADFLPKALRALAEAGVTIHGDAAARHAADLAGDAVLSRFVDAIDDDWGREYLALEISVKTVSGVEEAIAHINRYGTRHSECIVADDATQAGADAIEEFLAGVDAAAVYANASTRFTDGGCFGLGAEIGISTQKLHVRGPFALEALTTYKYQLRGSGQVRG</sequence>
<evidence type="ECO:0000313" key="10">
    <source>
        <dbReference type="Proteomes" id="UP000253975"/>
    </source>
</evidence>
<evidence type="ECO:0000313" key="9">
    <source>
        <dbReference type="EMBL" id="RDB59023.1"/>
    </source>
</evidence>
<keyword evidence="5 7" id="KW-0560">Oxidoreductase</keyword>
<evidence type="ECO:0000256" key="7">
    <source>
        <dbReference type="HAMAP-Rule" id="MF_00412"/>
    </source>
</evidence>
<name>A0A369LHA7_9ACTN</name>
<dbReference type="RefSeq" id="WP_114615416.1">
    <property type="nucleotide sequence ID" value="NZ_PPTO01000006.1"/>
</dbReference>
<dbReference type="GO" id="GO:0050661">
    <property type="term" value="F:NADP binding"/>
    <property type="evidence" value="ECO:0007669"/>
    <property type="project" value="InterPro"/>
</dbReference>
<evidence type="ECO:0000256" key="2">
    <source>
        <dbReference type="ARBA" id="ARBA00022605"/>
    </source>
</evidence>
<dbReference type="Gene3D" id="3.40.309.10">
    <property type="entry name" value="Aldehyde Dehydrogenase, Chain A, domain 2"/>
    <property type="match status" value="1"/>
</dbReference>
<protein>
    <recommendedName>
        <fullName evidence="7">Gamma-glutamyl phosphate reductase</fullName>
        <shortName evidence="7">GPR</shortName>
        <ecNumber evidence="7">1.2.1.41</ecNumber>
    </recommendedName>
    <alternativeName>
        <fullName evidence="7">Glutamate-5-semialdehyde dehydrogenase</fullName>
    </alternativeName>
    <alternativeName>
        <fullName evidence="7">Glutamyl-gamma-semialdehyde dehydrogenase</fullName>
        <shortName evidence="7">GSA dehydrogenase</shortName>
    </alternativeName>
</protein>
<comment type="similarity">
    <text evidence="7">Belongs to the gamma-glutamyl phosphate reductase family.</text>
</comment>
<dbReference type="GO" id="GO:0004350">
    <property type="term" value="F:glutamate-5-semialdehyde dehydrogenase activity"/>
    <property type="evidence" value="ECO:0007669"/>
    <property type="project" value="UniProtKB-UniRule"/>
</dbReference>
<dbReference type="Proteomes" id="UP000253975">
    <property type="component" value="Unassembled WGS sequence"/>
</dbReference>
<dbReference type="GO" id="GO:0055129">
    <property type="term" value="P:L-proline biosynthetic process"/>
    <property type="evidence" value="ECO:0007669"/>
    <property type="project" value="UniProtKB-UniRule"/>
</dbReference>
<proteinExistence type="inferred from homology"/>
<dbReference type="InterPro" id="IPR012134">
    <property type="entry name" value="Glu-5-SA_DH"/>
</dbReference>
<dbReference type="SUPFAM" id="SSF53720">
    <property type="entry name" value="ALDH-like"/>
    <property type="match status" value="1"/>
</dbReference>
<evidence type="ECO:0000259" key="8">
    <source>
        <dbReference type="Pfam" id="PF00171"/>
    </source>
</evidence>
<dbReference type="Pfam" id="PF00171">
    <property type="entry name" value="Aldedh"/>
    <property type="match status" value="1"/>
</dbReference>
<dbReference type="PANTHER" id="PTHR11063">
    <property type="entry name" value="GLUTAMATE SEMIALDEHYDE DEHYDROGENASE"/>
    <property type="match status" value="1"/>
</dbReference>
<dbReference type="CDD" id="cd07079">
    <property type="entry name" value="ALDH_F18-19_ProA-GPR"/>
    <property type="match status" value="1"/>
</dbReference>
<comment type="pathway">
    <text evidence="1 7">Amino-acid biosynthesis; L-proline biosynthesis; L-glutamate 5-semialdehyde from L-glutamate: step 2/2.</text>
</comment>
<reference evidence="9 10" key="1">
    <citation type="journal article" date="2018" name="Elife">
        <title>Discovery and characterization of a prevalent human gut bacterial enzyme sufficient for the inactivation of a family of plant toxins.</title>
        <authorList>
            <person name="Koppel N."/>
            <person name="Bisanz J.E."/>
            <person name="Pandelia M.E."/>
            <person name="Turnbaugh P.J."/>
            <person name="Balskus E.P."/>
        </authorList>
    </citation>
    <scope>NUCLEOTIDE SEQUENCE [LARGE SCALE GENOMIC DNA]</scope>
    <source>
        <strain evidence="9 10">OB21 GAM31</strain>
    </source>
</reference>
<dbReference type="EMBL" id="PPTO01000006">
    <property type="protein sequence ID" value="RDB59023.1"/>
    <property type="molecule type" value="Genomic_DNA"/>
</dbReference>
<keyword evidence="4 7" id="KW-0521">NADP</keyword>
<dbReference type="GO" id="GO:0005737">
    <property type="term" value="C:cytoplasm"/>
    <property type="evidence" value="ECO:0007669"/>
    <property type="project" value="UniProtKB-SubCell"/>
</dbReference>
<dbReference type="AlphaFoldDB" id="A0A369LHA7"/>
<comment type="function">
    <text evidence="7">Catalyzes the NADPH-dependent reduction of L-glutamate 5-phosphate into L-glutamate 5-semialdehyde and phosphate. The product spontaneously undergoes cyclization to form 1-pyrroline-5-carboxylate.</text>
</comment>
<evidence type="ECO:0000256" key="5">
    <source>
        <dbReference type="ARBA" id="ARBA00023002"/>
    </source>
</evidence>
<keyword evidence="2 7" id="KW-0028">Amino-acid biosynthesis</keyword>
<keyword evidence="7" id="KW-0963">Cytoplasm</keyword>
<dbReference type="NCBIfam" id="NF001221">
    <property type="entry name" value="PRK00197.1"/>
    <property type="match status" value="1"/>
</dbReference>
<evidence type="ECO:0000256" key="1">
    <source>
        <dbReference type="ARBA" id="ARBA00004985"/>
    </source>
</evidence>
<dbReference type="FunFam" id="3.40.309.10:FF:000006">
    <property type="entry name" value="Gamma-glutamyl phosphate reductase"/>
    <property type="match status" value="1"/>
</dbReference>
<dbReference type="HAMAP" id="MF_00412">
    <property type="entry name" value="ProA"/>
    <property type="match status" value="1"/>
</dbReference>
<dbReference type="EC" id="1.2.1.41" evidence="7"/>
<dbReference type="InterPro" id="IPR020593">
    <property type="entry name" value="G-glutamylP_reductase_CS"/>
</dbReference>
<evidence type="ECO:0000256" key="4">
    <source>
        <dbReference type="ARBA" id="ARBA00022857"/>
    </source>
</evidence>
<comment type="subcellular location">
    <subcellularLocation>
        <location evidence="7">Cytoplasm</location>
    </subcellularLocation>
</comment>